<keyword evidence="4" id="KW-0808">Transferase</keyword>
<evidence type="ECO:0000256" key="3">
    <source>
        <dbReference type="PIRSR" id="PIRSR620019-2"/>
    </source>
</evidence>
<dbReference type="EMBL" id="RCZI01000002">
    <property type="protein sequence ID" value="TPG28797.1"/>
    <property type="molecule type" value="Genomic_DNA"/>
</dbReference>
<protein>
    <submittedName>
        <fullName evidence="4">Acetyltransferase</fullName>
    </submittedName>
</protein>
<evidence type="ECO:0000313" key="4">
    <source>
        <dbReference type="EMBL" id="TPG28797.1"/>
    </source>
</evidence>
<comment type="caution">
    <text evidence="4">The sequence shown here is derived from an EMBL/GenBank/DDBJ whole genome shotgun (WGS) entry which is preliminary data.</text>
</comment>
<dbReference type="Gene3D" id="3.40.50.20">
    <property type="match status" value="1"/>
</dbReference>
<dbReference type="OrthoDB" id="272049at2"/>
<dbReference type="PANTHER" id="PTHR43300:SF7">
    <property type="entry name" value="UDP-N-ACETYLBACILLOSAMINE N-ACETYLTRANSFERASE"/>
    <property type="match status" value="1"/>
</dbReference>
<dbReference type="RefSeq" id="WP_140840686.1">
    <property type="nucleotide sequence ID" value="NZ_RCZI01000002.1"/>
</dbReference>
<dbReference type="InterPro" id="IPR050179">
    <property type="entry name" value="Trans_hexapeptide_repeat"/>
</dbReference>
<dbReference type="CDD" id="cd03360">
    <property type="entry name" value="LbH_AT_putative"/>
    <property type="match status" value="1"/>
</dbReference>
<feature type="active site" description="Proton acceptor" evidence="2">
    <location>
        <position position="142"/>
    </location>
</feature>
<evidence type="ECO:0000256" key="2">
    <source>
        <dbReference type="PIRSR" id="PIRSR620019-1"/>
    </source>
</evidence>
<proteinExistence type="inferred from homology"/>
<dbReference type="NCBIfam" id="TIGR03570">
    <property type="entry name" value="NeuD_NnaD"/>
    <property type="match status" value="1"/>
</dbReference>
<sequence>MDRSNGVRFGLVGAGGYGREVMPLLREIANRQPGSQVYFVAEGDQKLEAINGVELISLDTFSALPGMGYFNVAIGDSIARERIATQCMQAGLKPVSIFAPNVIVLDGNEIGEGAVFSPFSMVTSNARIGKFFHANIYAYVAHDCVVGDYVTFAPGAKCNGNVVIENHAYIGTGAVLKQGSSSKPLVIGEGAVIGMGAVVTKNVAPGAVVVGNPAREMQR</sequence>
<dbReference type="Gene3D" id="2.160.10.10">
    <property type="entry name" value="Hexapeptide repeat proteins"/>
    <property type="match status" value="1"/>
</dbReference>
<accession>A0A502DTZ3</accession>
<organism evidence="4 5">
    <name type="scientific">Variovorax guangxiensis</name>
    <dbReference type="NCBI Taxonomy" id="1775474"/>
    <lineage>
        <taxon>Bacteria</taxon>
        <taxon>Pseudomonadati</taxon>
        <taxon>Pseudomonadota</taxon>
        <taxon>Betaproteobacteria</taxon>
        <taxon>Burkholderiales</taxon>
        <taxon>Comamonadaceae</taxon>
        <taxon>Variovorax</taxon>
    </lineage>
</organism>
<evidence type="ECO:0000313" key="5">
    <source>
        <dbReference type="Proteomes" id="UP000319212"/>
    </source>
</evidence>
<dbReference type="PANTHER" id="PTHR43300">
    <property type="entry name" value="ACETYLTRANSFERASE"/>
    <property type="match status" value="1"/>
</dbReference>
<dbReference type="Proteomes" id="UP000319212">
    <property type="component" value="Unassembled WGS sequence"/>
</dbReference>
<reference evidence="4 5" key="1">
    <citation type="journal article" date="2019" name="Environ. Microbiol.">
        <title>Species interactions and distinct microbial communities in high Arctic permafrost affected cryosols are associated with the CH4 and CO2 gas fluxes.</title>
        <authorList>
            <person name="Altshuler I."/>
            <person name="Hamel J."/>
            <person name="Turney S."/>
            <person name="Magnuson E."/>
            <person name="Levesque R."/>
            <person name="Greer C."/>
            <person name="Whyte L.G."/>
        </authorList>
    </citation>
    <scope>NUCLEOTIDE SEQUENCE [LARGE SCALE GENOMIC DNA]</scope>
    <source>
        <strain evidence="4 5">S06.C</strain>
    </source>
</reference>
<dbReference type="AlphaFoldDB" id="A0A502DTZ3"/>
<evidence type="ECO:0000256" key="1">
    <source>
        <dbReference type="ARBA" id="ARBA00007274"/>
    </source>
</evidence>
<dbReference type="GO" id="GO:0016740">
    <property type="term" value="F:transferase activity"/>
    <property type="evidence" value="ECO:0007669"/>
    <property type="project" value="UniProtKB-KW"/>
</dbReference>
<name>A0A502DTZ3_9BURK</name>
<comment type="similarity">
    <text evidence="1">Belongs to the transferase hexapeptide repeat family.</text>
</comment>
<dbReference type="InterPro" id="IPR020019">
    <property type="entry name" value="AcTrfase_PglD-like"/>
</dbReference>
<gene>
    <name evidence="4" type="ORF">EAH82_08380</name>
</gene>
<dbReference type="InterPro" id="IPR011004">
    <property type="entry name" value="Trimer_LpxA-like_sf"/>
</dbReference>
<feature type="binding site" evidence="3">
    <location>
        <position position="75"/>
    </location>
    <ligand>
        <name>substrate</name>
    </ligand>
</feature>
<feature type="site" description="Increases basicity of active site His" evidence="2">
    <location>
        <position position="143"/>
    </location>
</feature>
<dbReference type="SUPFAM" id="SSF51161">
    <property type="entry name" value="Trimeric LpxA-like enzymes"/>
    <property type="match status" value="1"/>
</dbReference>